<feature type="region of interest" description="Disordered" evidence="2">
    <location>
        <begin position="86"/>
        <end position="105"/>
    </location>
</feature>
<evidence type="ECO:0000256" key="1">
    <source>
        <dbReference type="SAM" id="Coils"/>
    </source>
</evidence>
<evidence type="ECO:0000313" key="3">
    <source>
        <dbReference type="Proteomes" id="UP000515163"/>
    </source>
</evidence>
<dbReference type="GeneID" id="116287922"/>
<feature type="coiled-coil region" evidence="1">
    <location>
        <begin position="9"/>
        <end position="74"/>
    </location>
</feature>
<protein>
    <submittedName>
        <fullName evidence="4">Uncharacterized protein LOC116287922</fullName>
    </submittedName>
</protein>
<evidence type="ECO:0000256" key="2">
    <source>
        <dbReference type="SAM" id="MobiDB-lite"/>
    </source>
</evidence>
<dbReference type="OrthoDB" id="5988317at2759"/>
<dbReference type="AlphaFoldDB" id="A0A6P8HD67"/>
<name>A0A6P8HD67_ACTTE</name>
<dbReference type="InParanoid" id="A0A6P8HD67"/>
<gene>
    <name evidence="4" type="primary">LOC116287922</name>
</gene>
<dbReference type="RefSeq" id="XP_031550490.1">
    <property type="nucleotide sequence ID" value="XM_031694630.1"/>
</dbReference>
<sequence>MPRFNVGRLMKRRKQIKEAERKRKILNDELEVKSKKIRAKDAKLRRLNEKVDSLVQEIEEVDDIRVELRNEEEKADFLPSRAVNARKKKETGQRLKPTTSRKRRRETLGAAKEIHEGEKGARYGLVDTVDKAVKAEEAVKIIEEAKCNNLKQKVFPKLYRKSLVEFEKSDSNMVRSVAVYYSNGVMGKKKYRSTYKASSFKVNNQTTSHSPRSKASRLTVAGCPIPKLVPYHRLNSFISDINIGTLYSVWDTLCWDLDEREKVAGVYRNLEELVINLASFYLNNNYDILSFGNPDTFHVALGGDGAPCGKDDTAVAWLVSILNIGQGVLSSSENFLLFGANCDESCVPVRRFVLQLMKDIDRIEKTTFPISCNNGNVRQIKFLFSEFPNDMKMLCFLTGELSNSATYFSSFADVSTESLKSKTALTGTFGPETSNQWKPWKYDHRVKVAAAVEKLKSKVSKEKITETTKRSKITAFISQQGSRQEFIPIIGKRVDRIHVDPLHLKNNACAYACNELLNQCSKNVSGVSSFSKLPSHSKLVRYVETLRTKCNLPRVAKKVIKWFEDSKNSQKDKFDYRFTGKDSRMFLHNFMFLFEIIEEGSDGQHYQQRLYALVLICLCLRDAVSLFCRTDITGDQVSKLKDLCSIYYRAYYVFYSVNPTVWTLGHVVASHTEDMLMKYGVGLALNSMEGREAKHISIAKFSQNTFFQNRWQQIFRHEYVSLIWLRERGFNLSSNYQSKLSYIPKRAALPSFFNCGFSKEENDEKCRFCCHPLMDKVNVSMEKGKWVN</sequence>
<dbReference type="Proteomes" id="UP000515163">
    <property type="component" value="Unplaced"/>
</dbReference>
<keyword evidence="1" id="KW-0175">Coiled coil</keyword>
<keyword evidence="3" id="KW-1185">Reference proteome</keyword>
<evidence type="ECO:0000313" key="4">
    <source>
        <dbReference type="RefSeq" id="XP_031550490.1"/>
    </source>
</evidence>
<reference evidence="4" key="1">
    <citation type="submission" date="2025-08" db="UniProtKB">
        <authorList>
            <consortium name="RefSeq"/>
        </authorList>
    </citation>
    <scope>IDENTIFICATION</scope>
    <source>
        <tissue evidence="4">Tentacle</tissue>
    </source>
</reference>
<accession>A0A6P8HD67</accession>
<dbReference type="KEGG" id="aten:116287922"/>
<proteinExistence type="predicted"/>
<organism evidence="3 4">
    <name type="scientific">Actinia tenebrosa</name>
    <name type="common">Australian red waratah sea anemone</name>
    <dbReference type="NCBI Taxonomy" id="6105"/>
    <lineage>
        <taxon>Eukaryota</taxon>
        <taxon>Metazoa</taxon>
        <taxon>Cnidaria</taxon>
        <taxon>Anthozoa</taxon>
        <taxon>Hexacorallia</taxon>
        <taxon>Actiniaria</taxon>
        <taxon>Actiniidae</taxon>
        <taxon>Actinia</taxon>
    </lineage>
</organism>